<reference evidence="1 2" key="1">
    <citation type="submission" date="2019-06" db="EMBL/GenBank/DDBJ databases">
        <authorList>
            <person name="Handoko Y.A."/>
            <person name="Wardani A.K."/>
            <person name="Sutrisno A.A."/>
            <person name="Widjanarko S.B."/>
            <person name="Sharma R."/>
            <person name="Grose J.H."/>
        </authorList>
    </citation>
    <scope>NUCLEOTIDE SEQUENCE [LARGE SCALE GENOMIC DNA]</scope>
</reference>
<name>A0A5B9NH15_9CAUD</name>
<evidence type="ECO:0000313" key="2">
    <source>
        <dbReference type="Proteomes" id="UP000324040"/>
    </source>
</evidence>
<dbReference type="Proteomes" id="UP000324040">
    <property type="component" value="Segment"/>
</dbReference>
<keyword evidence="2" id="KW-1185">Reference proteome</keyword>
<sequence>MELAVCKMCLGTGIVTGTTNYCEWCADGRLRKRQHKANIQAQKKREEETAAKEKSEQLALPVEPEKGKFELGEWVRWDSVSDPFSNDFFFGYIVNLNRRHVHSVMCMGGFCDGVFKYARKPNALSISIDRLEHWNLDPVINMTAVDLALETNDREWFNDLTKGAKK</sequence>
<accession>A0A5B9NH15</accession>
<protein>
    <submittedName>
        <fullName evidence="1">Uncharacterized protein</fullName>
    </submittedName>
</protein>
<gene>
    <name evidence="1" type="ORF">SPLENDIDRED_20</name>
</gene>
<organism evidence="1 2">
    <name type="scientific">Bacillus phage vB_BspS_SplendidRed</name>
    <dbReference type="NCBI Taxonomy" id="2591379"/>
    <lineage>
        <taxon>Viruses</taxon>
        <taxon>Duplodnaviria</taxon>
        <taxon>Heunggongvirae</taxon>
        <taxon>Uroviricota</taxon>
        <taxon>Caudoviricetes</taxon>
        <taxon>Trautnerviridae</taxon>
        <taxon>Polsinellivirinae</taxon>
        <taxon>Splendidredvirus</taxon>
        <taxon>Splendidredvirus splendidred</taxon>
    </lineage>
</organism>
<dbReference type="EMBL" id="MN013088">
    <property type="protein sequence ID" value="QEG13494.1"/>
    <property type="molecule type" value="Genomic_DNA"/>
</dbReference>
<evidence type="ECO:0000313" key="1">
    <source>
        <dbReference type="EMBL" id="QEG13494.1"/>
    </source>
</evidence>
<proteinExistence type="predicted"/>